<evidence type="ECO:0000313" key="9">
    <source>
        <dbReference type="Proteomes" id="UP000464954"/>
    </source>
</evidence>
<feature type="transmembrane region" description="Helical" evidence="7">
    <location>
        <begin position="416"/>
        <end position="436"/>
    </location>
</feature>
<dbReference type="InterPro" id="IPR050833">
    <property type="entry name" value="Poly_Biosynth_Transport"/>
</dbReference>
<proteinExistence type="inferred from homology"/>
<dbReference type="KEGG" id="taer:GT409_12300"/>
<evidence type="ECO:0000256" key="2">
    <source>
        <dbReference type="ARBA" id="ARBA00007430"/>
    </source>
</evidence>
<sequence>MASLRKKTLKGMQWSLIGSAGNSILQMVVMVVITRLIAPEEFGVMAMAQLFVQFATFFANFGVGVAIIRNEELTEDHIAAGFWCGIVISLFIALVMFLLAPLSTHLLDSSRMPIVVRLLALNFFFNGFGIVSMSLLQKEMRFGFLALMTLSTYALGYGLVGIPLAIKGYGVYALVFCMLTQTALRVVTLLIAAHHRVRPSRQLRIYKETLSFGGQHSCAGFLSFLGSSVDRMMLGRWGGAEMLGIYSRSSQLINYPIQFLSSSIMRVLFPGFSSIQRDTERMRASFLKSVSMMAVILVPVAFFASFTSRDLILLAYGLKWAEGWPALVAYSWVAPLCVLGVMGMMINDIIGKQWYRIRIHMEALIVFAVCIWFGLRFGIKGVAVGVVVGYFYRFVFTGLLVCRLLHLDRVKFVNCFFWPCIVGVVSVAVPLLVLFFGGGLVVWIRLMFSALGAGLSLFVLVVCVSVPPLVQIAELIEGGYPRIGSMLKFIKR</sequence>
<protein>
    <submittedName>
        <fullName evidence="8">Oligosaccharide flippase family protein</fullName>
    </submittedName>
</protein>
<feature type="transmembrane region" description="Helical" evidence="7">
    <location>
        <begin position="381"/>
        <end position="404"/>
    </location>
</feature>
<evidence type="ECO:0000256" key="4">
    <source>
        <dbReference type="ARBA" id="ARBA00022692"/>
    </source>
</evidence>
<keyword evidence="6 7" id="KW-0472">Membrane</keyword>
<evidence type="ECO:0000256" key="1">
    <source>
        <dbReference type="ARBA" id="ARBA00004651"/>
    </source>
</evidence>
<feature type="transmembrane region" description="Helical" evidence="7">
    <location>
        <begin position="442"/>
        <end position="466"/>
    </location>
</feature>
<keyword evidence="4 7" id="KW-0812">Transmembrane</keyword>
<feature type="transmembrane region" description="Helical" evidence="7">
    <location>
        <begin position="12"/>
        <end position="38"/>
    </location>
</feature>
<dbReference type="CDD" id="cd13127">
    <property type="entry name" value="MATE_tuaB_like"/>
    <property type="match status" value="1"/>
</dbReference>
<feature type="transmembrane region" description="Helical" evidence="7">
    <location>
        <begin position="114"/>
        <end position="136"/>
    </location>
</feature>
<dbReference type="Proteomes" id="UP000464954">
    <property type="component" value="Chromosome"/>
</dbReference>
<dbReference type="RefSeq" id="WP_160629365.1">
    <property type="nucleotide sequence ID" value="NZ_CP047593.1"/>
</dbReference>
<dbReference type="PANTHER" id="PTHR30250">
    <property type="entry name" value="PST FAMILY PREDICTED COLANIC ACID TRANSPORTER"/>
    <property type="match status" value="1"/>
</dbReference>
<keyword evidence="9" id="KW-1185">Reference proteome</keyword>
<evidence type="ECO:0000256" key="6">
    <source>
        <dbReference type="ARBA" id="ARBA00023136"/>
    </source>
</evidence>
<gene>
    <name evidence="8" type="ORF">GT409_12300</name>
</gene>
<feature type="transmembrane region" description="Helical" evidence="7">
    <location>
        <begin position="172"/>
        <end position="193"/>
    </location>
</feature>
<feature type="transmembrane region" description="Helical" evidence="7">
    <location>
        <begin position="80"/>
        <end position="102"/>
    </location>
</feature>
<feature type="transmembrane region" description="Helical" evidence="7">
    <location>
        <begin position="327"/>
        <end position="347"/>
    </location>
</feature>
<feature type="transmembrane region" description="Helical" evidence="7">
    <location>
        <begin position="359"/>
        <end position="375"/>
    </location>
</feature>
<evidence type="ECO:0000313" key="8">
    <source>
        <dbReference type="EMBL" id="QHI70187.1"/>
    </source>
</evidence>
<feature type="transmembrane region" description="Helical" evidence="7">
    <location>
        <begin position="286"/>
        <end position="307"/>
    </location>
</feature>
<comment type="subcellular location">
    <subcellularLocation>
        <location evidence="1">Cell membrane</location>
        <topology evidence="1">Multi-pass membrane protein</topology>
    </subcellularLocation>
</comment>
<feature type="transmembrane region" description="Helical" evidence="7">
    <location>
        <begin position="50"/>
        <end position="68"/>
    </location>
</feature>
<dbReference type="EMBL" id="CP047593">
    <property type="protein sequence ID" value="QHI70187.1"/>
    <property type="molecule type" value="Genomic_DNA"/>
</dbReference>
<evidence type="ECO:0000256" key="7">
    <source>
        <dbReference type="SAM" id="Phobius"/>
    </source>
</evidence>
<accession>A0A6P1M8G7</accession>
<keyword evidence="5 7" id="KW-1133">Transmembrane helix</keyword>
<reference evidence="8 9" key="1">
    <citation type="submission" date="2020-01" db="EMBL/GenBank/DDBJ databases">
        <title>Ponticoccus aerotolerans gen. nov., sp. nov., an anaerobic bacterium and proposal of Ponticoccusceae fam. nov., Ponticoccusles ord. nov. and Ponticoccuse classis nov. in the phylum Kiritimatiellaeota.</title>
        <authorList>
            <person name="Zhou L.Y."/>
            <person name="Du Z.J."/>
        </authorList>
    </citation>
    <scope>NUCLEOTIDE SEQUENCE [LARGE SCALE GENOMIC DNA]</scope>
    <source>
        <strain evidence="8 9">S-5007</strain>
    </source>
</reference>
<evidence type="ECO:0000256" key="3">
    <source>
        <dbReference type="ARBA" id="ARBA00022475"/>
    </source>
</evidence>
<dbReference type="Pfam" id="PF13440">
    <property type="entry name" value="Polysacc_synt_3"/>
    <property type="match status" value="1"/>
</dbReference>
<dbReference type="AlphaFoldDB" id="A0A6P1M8G7"/>
<comment type="similarity">
    <text evidence="2">Belongs to the polysaccharide synthase family.</text>
</comment>
<name>A0A6P1M8G7_9BACT</name>
<organism evidence="8 9">
    <name type="scientific">Tichowtungia aerotolerans</name>
    <dbReference type="NCBI Taxonomy" id="2697043"/>
    <lineage>
        <taxon>Bacteria</taxon>
        <taxon>Pseudomonadati</taxon>
        <taxon>Kiritimatiellota</taxon>
        <taxon>Tichowtungiia</taxon>
        <taxon>Tichowtungiales</taxon>
        <taxon>Tichowtungiaceae</taxon>
        <taxon>Tichowtungia</taxon>
    </lineage>
</organism>
<evidence type="ECO:0000256" key="5">
    <source>
        <dbReference type="ARBA" id="ARBA00022989"/>
    </source>
</evidence>
<dbReference type="PANTHER" id="PTHR30250:SF10">
    <property type="entry name" value="LIPOPOLYSACCHARIDE BIOSYNTHESIS PROTEIN WZXC"/>
    <property type="match status" value="1"/>
</dbReference>
<feature type="transmembrane region" description="Helical" evidence="7">
    <location>
        <begin position="143"/>
        <end position="166"/>
    </location>
</feature>
<keyword evidence="3" id="KW-1003">Cell membrane</keyword>
<dbReference type="GO" id="GO:0005886">
    <property type="term" value="C:plasma membrane"/>
    <property type="evidence" value="ECO:0007669"/>
    <property type="project" value="UniProtKB-SubCell"/>
</dbReference>